<keyword evidence="3" id="KW-0597">Phosphoprotein</keyword>
<dbReference type="Pfam" id="PF00989">
    <property type="entry name" value="PAS"/>
    <property type="match status" value="1"/>
</dbReference>
<dbReference type="PRINTS" id="PR00344">
    <property type="entry name" value="BCTRLSENSOR"/>
</dbReference>
<proteinExistence type="predicted"/>
<keyword evidence="9" id="KW-0812">Transmembrane</keyword>
<evidence type="ECO:0000256" key="2">
    <source>
        <dbReference type="ARBA" id="ARBA00012438"/>
    </source>
</evidence>
<keyword evidence="5" id="KW-0547">Nucleotide-binding</keyword>
<feature type="transmembrane region" description="Helical" evidence="9">
    <location>
        <begin position="139"/>
        <end position="165"/>
    </location>
</feature>
<dbReference type="SUPFAM" id="SSF55874">
    <property type="entry name" value="ATPase domain of HSP90 chaperone/DNA topoisomerase II/histidine kinase"/>
    <property type="match status" value="1"/>
</dbReference>
<dbReference type="SMART" id="SM00388">
    <property type="entry name" value="HisKA"/>
    <property type="match status" value="1"/>
</dbReference>
<dbReference type="AlphaFoldDB" id="A0A9X3AQE5"/>
<dbReference type="SMART" id="SM00091">
    <property type="entry name" value="PAS"/>
    <property type="match status" value="1"/>
</dbReference>
<evidence type="ECO:0000256" key="7">
    <source>
        <dbReference type="ARBA" id="ARBA00022840"/>
    </source>
</evidence>
<dbReference type="PROSITE" id="PS50109">
    <property type="entry name" value="HIS_KIN"/>
    <property type="match status" value="1"/>
</dbReference>
<sequence>MLLARQKTMLATVTVCALIIILTTLAYIAAADRVGREQLAPEISDAFADILQIQLTHNITDLPTLQSMLERFTRHFQIREAALYNSHGERISHSYRRAPQLSASLDDSLLVSKLHQYRLSSPRGELQLLVISDRSLPGFFILDTLTTTLFVVSISALLIFALYALTRRWQKRPYLQLLSSVRRATRDGEKEEAITIRSDDPDIQPLTNALNDLLWQYDQRTRNLRNAHQQAESARLRATRLSTETRQINENLAQEISVRRGIETQLKNTQTLLDGIINAMPSALFTLDAQLRIVQCNQQAGDWLGKQRQQLTGRHLLQLIPELSPHADLLNAAEQNSATHKLERLAINSFIQPLMTDTMIYPLPEQQQAKLVLRIDDVSQRLQLEEIMVHSEKMMTVAGLATGIAHEINNPLGAILQNLQNIRRRLQPGLPANERIAAETGLPLENLDLYLQQRHILQFMDNIQQAGERAANIIANMLQFSRSDQQQKQHIDLNALINNTLTIARGDFGLRHIQLKFSASTSPAWVECLPGEIEQVLLNLLKNAVQALSDYPSEDTHWQPMIHLSIEHRDQQQVIVLEDNGPGIPAAVAAHIFEPFYTTKDVGEGTGLGLFVSYFIITSHHHGQLRYRPASQQGGACFEIALPAGD</sequence>
<dbReference type="Gene3D" id="3.30.450.20">
    <property type="entry name" value="PAS domain"/>
    <property type="match status" value="1"/>
</dbReference>
<dbReference type="SUPFAM" id="SSF55785">
    <property type="entry name" value="PYP-like sensor domain (PAS domain)"/>
    <property type="match status" value="1"/>
</dbReference>
<dbReference type="InterPro" id="IPR036890">
    <property type="entry name" value="HATPase_C_sf"/>
</dbReference>
<dbReference type="PANTHER" id="PTHR43065">
    <property type="entry name" value="SENSOR HISTIDINE KINASE"/>
    <property type="match status" value="1"/>
</dbReference>
<comment type="catalytic activity">
    <reaction evidence="1">
        <text>ATP + protein L-histidine = ADP + protein N-phospho-L-histidine.</text>
        <dbReference type="EC" id="2.7.13.3"/>
    </reaction>
</comment>
<evidence type="ECO:0000256" key="9">
    <source>
        <dbReference type="SAM" id="Phobius"/>
    </source>
</evidence>
<evidence type="ECO:0000259" key="10">
    <source>
        <dbReference type="PROSITE" id="PS50109"/>
    </source>
</evidence>
<feature type="domain" description="PAS" evidence="11">
    <location>
        <begin position="269"/>
        <end position="317"/>
    </location>
</feature>
<feature type="domain" description="Histidine kinase" evidence="10">
    <location>
        <begin position="403"/>
        <end position="646"/>
    </location>
</feature>
<keyword evidence="9" id="KW-1133">Transmembrane helix</keyword>
<dbReference type="InterPro" id="IPR000014">
    <property type="entry name" value="PAS"/>
</dbReference>
<dbReference type="InterPro" id="IPR036097">
    <property type="entry name" value="HisK_dim/P_sf"/>
</dbReference>
<dbReference type="SMART" id="SM00387">
    <property type="entry name" value="HATPase_c"/>
    <property type="match status" value="1"/>
</dbReference>
<evidence type="ECO:0000256" key="1">
    <source>
        <dbReference type="ARBA" id="ARBA00000085"/>
    </source>
</evidence>
<name>A0A9X3AQE5_9GAMM</name>
<gene>
    <name evidence="12" type="ORF">NYR02_03570</name>
</gene>
<dbReference type="EC" id="2.7.13.3" evidence="2"/>
<protein>
    <recommendedName>
        <fullName evidence="2">histidine kinase</fullName>
        <ecNumber evidence="2">2.7.13.3</ecNumber>
    </recommendedName>
</protein>
<dbReference type="PANTHER" id="PTHR43065:SF42">
    <property type="entry name" value="TWO-COMPONENT SENSOR PPRA"/>
    <property type="match status" value="1"/>
</dbReference>
<evidence type="ECO:0000256" key="4">
    <source>
        <dbReference type="ARBA" id="ARBA00022679"/>
    </source>
</evidence>
<accession>A0A9X3AQE5</accession>
<keyword evidence="13" id="KW-1185">Reference proteome</keyword>
<evidence type="ECO:0000256" key="6">
    <source>
        <dbReference type="ARBA" id="ARBA00022777"/>
    </source>
</evidence>
<dbReference type="RefSeq" id="WP_260975022.1">
    <property type="nucleotide sequence ID" value="NZ_JAOANI010000012.1"/>
</dbReference>
<reference evidence="12" key="1">
    <citation type="journal article" date="2022" name="Front. Microbiol.">
        <title>Genome-based taxonomic rearrangement of Oceanobacter-related bacteria including the description of Thalassolituus hydrocarbonoclasticus sp. nov. and Thalassolituus pacificus sp. nov. and emended description of the genus Thalassolituus.</title>
        <authorList>
            <person name="Dong C."/>
            <person name="Wei L."/>
            <person name="Wang J."/>
            <person name="Lai Q."/>
            <person name="Huang Z."/>
            <person name="Shao Z."/>
        </authorList>
    </citation>
    <scope>NUCLEOTIDE SEQUENCE</scope>
    <source>
        <strain evidence="12">59MF3M-4</strain>
    </source>
</reference>
<dbReference type="Gene3D" id="1.10.287.130">
    <property type="match status" value="1"/>
</dbReference>
<dbReference type="Proteomes" id="UP001147830">
    <property type="component" value="Unassembled WGS sequence"/>
</dbReference>
<dbReference type="GO" id="GO:0005524">
    <property type="term" value="F:ATP binding"/>
    <property type="evidence" value="ECO:0007669"/>
    <property type="project" value="UniProtKB-KW"/>
</dbReference>
<evidence type="ECO:0000313" key="12">
    <source>
        <dbReference type="EMBL" id="MCT7358100.1"/>
    </source>
</evidence>
<comment type="caution">
    <text evidence="12">The sequence shown here is derived from an EMBL/GenBank/DDBJ whole genome shotgun (WGS) entry which is preliminary data.</text>
</comment>
<dbReference type="GO" id="GO:0006355">
    <property type="term" value="P:regulation of DNA-templated transcription"/>
    <property type="evidence" value="ECO:0007669"/>
    <property type="project" value="InterPro"/>
</dbReference>
<dbReference type="InterPro" id="IPR035965">
    <property type="entry name" value="PAS-like_dom_sf"/>
</dbReference>
<dbReference type="Pfam" id="PF02518">
    <property type="entry name" value="HATPase_c"/>
    <property type="match status" value="1"/>
</dbReference>
<dbReference type="InterPro" id="IPR005467">
    <property type="entry name" value="His_kinase_dom"/>
</dbReference>
<evidence type="ECO:0000313" key="13">
    <source>
        <dbReference type="Proteomes" id="UP001147830"/>
    </source>
</evidence>
<dbReference type="InterPro" id="IPR004358">
    <property type="entry name" value="Sig_transdc_His_kin-like_C"/>
</dbReference>
<dbReference type="InterPro" id="IPR013767">
    <property type="entry name" value="PAS_fold"/>
</dbReference>
<evidence type="ECO:0000259" key="11">
    <source>
        <dbReference type="PROSITE" id="PS50112"/>
    </source>
</evidence>
<dbReference type="PROSITE" id="PS50112">
    <property type="entry name" value="PAS"/>
    <property type="match status" value="1"/>
</dbReference>
<keyword evidence="9" id="KW-0472">Membrane</keyword>
<dbReference type="SUPFAM" id="SSF47384">
    <property type="entry name" value="Homodimeric domain of signal transducing histidine kinase"/>
    <property type="match status" value="1"/>
</dbReference>
<reference evidence="12" key="2">
    <citation type="submission" date="2022-08" db="EMBL/GenBank/DDBJ databases">
        <authorList>
            <person name="Dong C."/>
        </authorList>
    </citation>
    <scope>NUCLEOTIDE SEQUENCE</scope>
    <source>
        <strain evidence="12">59MF3M-4</strain>
    </source>
</reference>
<dbReference type="InterPro" id="IPR003661">
    <property type="entry name" value="HisK_dim/P_dom"/>
</dbReference>
<keyword evidence="8" id="KW-0902">Two-component regulatory system</keyword>
<dbReference type="EMBL" id="JAOANI010000012">
    <property type="protein sequence ID" value="MCT7358100.1"/>
    <property type="molecule type" value="Genomic_DNA"/>
</dbReference>
<dbReference type="Gene3D" id="3.30.565.10">
    <property type="entry name" value="Histidine kinase-like ATPase, C-terminal domain"/>
    <property type="match status" value="1"/>
</dbReference>
<evidence type="ECO:0000256" key="8">
    <source>
        <dbReference type="ARBA" id="ARBA00023012"/>
    </source>
</evidence>
<dbReference type="Pfam" id="PF00512">
    <property type="entry name" value="HisKA"/>
    <property type="match status" value="1"/>
</dbReference>
<keyword evidence="7 12" id="KW-0067">ATP-binding</keyword>
<keyword evidence="6" id="KW-0418">Kinase</keyword>
<evidence type="ECO:0000256" key="3">
    <source>
        <dbReference type="ARBA" id="ARBA00022553"/>
    </source>
</evidence>
<organism evidence="12 13">
    <name type="scientific">Thalassolituus pacificus</name>
    <dbReference type="NCBI Taxonomy" id="2975440"/>
    <lineage>
        <taxon>Bacteria</taxon>
        <taxon>Pseudomonadati</taxon>
        <taxon>Pseudomonadota</taxon>
        <taxon>Gammaproteobacteria</taxon>
        <taxon>Oceanospirillales</taxon>
        <taxon>Oceanospirillaceae</taxon>
        <taxon>Thalassolituus</taxon>
    </lineage>
</organism>
<evidence type="ECO:0000256" key="5">
    <source>
        <dbReference type="ARBA" id="ARBA00022741"/>
    </source>
</evidence>
<dbReference type="GO" id="GO:0000155">
    <property type="term" value="F:phosphorelay sensor kinase activity"/>
    <property type="evidence" value="ECO:0007669"/>
    <property type="project" value="InterPro"/>
</dbReference>
<dbReference type="CDD" id="cd00082">
    <property type="entry name" value="HisKA"/>
    <property type="match status" value="1"/>
</dbReference>
<keyword evidence="4" id="KW-0808">Transferase</keyword>
<dbReference type="CDD" id="cd00130">
    <property type="entry name" value="PAS"/>
    <property type="match status" value="1"/>
</dbReference>
<dbReference type="InterPro" id="IPR003594">
    <property type="entry name" value="HATPase_dom"/>
</dbReference>